<feature type="domain" description="Polymerase A arginine-rich C-terminal" evidence="11">
    <location>
        <begin position="347"/>
        <end position="460"/>
    </location>
</feature>
<protein>
    <recommendedName>
        <fullName evidence="7">Poly(A) polymerase I</fullName>
        <shortName evidence="7">PAP I</shortName>
        <ecNumber evidence="7">2.7.7.19</ecNumber>
    </recommendedName>
</protein>
<evidence type="ECO:0000256" key="4">
    <source>
        <dbReference type="ARBA" id="ARBA00022840"/>
    </source>
</evidence>
<dbReference type="InterPro" id="IPR002646">
    <property type="entry name" value="PolA_pol_head_dom"/>
</dbReference>
<keyword evidence="14" id="KW-1185">Reference proteome</keyword>
<feature type="domain" description="tRNA nucleotidyltransferase/poly(A) polymerase RNA and SrmB- binding" evidence="12">
    <location>
        <begin position="234"/>
        <end position="294"/>
    </location>
</feature>
<dbReference type="CDD" id="cd05398">
    <property type="entry name" value="NT_ClassII-CCAase"/>
    <property type="match status" value="1"/>
</dbReference>
<feature type="compositionally biased region" description="Basic residues" evidence="9">
    <location>
        <begin position="500"/>
        <end position="510"/>
    </location>
</feature>
<comment type="similarity">
    <text evidence="7 8">Belongs to the tRNA nucleotidyltransferase/poly(A) polymerase family.</text>
</comment>
<dbReference type="SUPFAM" id="SSF81301">
    <property type="entry name" value="Nucleotidyltransferase"/>
    <property type="match status" value="1"/>
</dbReference>
<keyword evidence="1 7" id="KW-0507">mRNA processing</keyword>
<feature type="active site" evidence="7">
    <location>
        <position position="173"/>
    </location>
</feature>
<dbReference type="GO" id="GO:0006397">
    <property type="term" value="P:mRNA processing"/>
    <property type="evidence" value="ECO:0007669"/>
    <property type="project" value="UniProtKB-KW"/>
</dbReference>
<keyword evidence="4 7" id="KW-0067">ATP-binding</keyword>
<name>A0A934UST9_9BURK</name>
<keyword evidence="2 7" id="KW-0808">Transferase</keyword>
<evidence type="ECO:0000256" key="7">
    <source>
        <dbReference type="HAMAP-Rule" id="MF_00957"/>
    </source>
</evidence>
<feature type="active site" evidence="7">
    <location>
        <position position="75"/>
    </location>
</feature>
<dbReference type="GO" id="GO:0005524">
    <property type="term" value="F:ATP binding"/>
    <property type="evidence" value="ECO:0007669"/>
    <property type="project" value="UniProtKB-UniRule"/>
</dbReference>
<feature type="active site" evidence="7">
    <location>
        <position position="73"/>
    </location>
</feature>
<evidence type="ECO:0000256" key="3">
    <source>
        <dbReference type="ARBA" id="ARBA00022741"/>
    </source>
</evidence>
<comment type="catalytic activity">
    <reaction evidence="7">
        <text>RNA(n) + ATP = RNA(n)-3'-adenine ribonucleotide + diphosphate</text>
        <dbReference type="Rhea" id="RHEA:11332"/>
        <dbReference type="Rhea" id="RHEA-COMP:14527"/>
        <dbReference type="Rhea" id="RHEA-COMP:17347"/>
        <dbReference type="ChEBI" id="CHEBI:30616"/>
        <dbReference type="ChEBI" id="CHEBI:33019"/>
        <dbReference type="ChEBI" id="CHEBI:140395"/>
        <dbReference type="ChEBI" id="CHEBI:173115"/>
        <dbReference type="EC" id="2.7.7.19"/>
    </reaction>
</comment>
<evidence type="ECO:0000256" key="9">
    <source>
        <dbReference type="SAM" id="MobiDB-lite"/>
    </source>
</evidence>
<dbReference type="EC" id="2.7.7.19" evidence="7"/>
<dbReference type="GO" id="GO:1990817">
    <property type="term" value="F:poly(A) RNA polymerase activity"/>
    <property type="evidence" value="ECO:0007669"/>
    <property type="project" value="UniProtKB-UniRule"/>
</dbReference>
<evidence type="ECO:0000259" key="11">
    <source>
        <dbReference type="Pfam" id="PF12626"/>
    </source>
</evidence>
<dbReference type="GO" id="GO:0003723">
    <property type="term" value="F:RNA binding"/>
    <property type="evidence" value="ECO:0007669"/>
    <property type="project" value="UniProtKB-UniRule"/>
</dbReference>
<keyword evidence="5 7" id="KW-0694">RNA-binding</keyword>
<feature type="domain" description="Poly A polymerase head" evidence="10">
    <location>
        <begin position="55"/>
        <end position="204"/>
    </location>
</feature>
<keyword evidence="3 7" id="KW-0547">Nucleotide-binding</keyword>
<dbReference type="NCBIfam" id="TIGR01942">
    <property type="entry name" value="pcnB"/>
    <property type="match status" value="1"/>
</dbReference>
<dbReference type="Proteomes" id="UP000617041">
    <property type="component" value="Unassembled WGS sequence"/>
</dbReference>
<accession>A0A934UST9</accession>
<dbReference type="PANTHER" id="PTHR43051">
    <property type="entry name" value="POLYNUCLEOTIDE ADENYLYLTRANSFERASE FAMILY PROTEIN"/>
    <property type="match status" value="1"/>
</dbReference>
<dbReference type="EMBL" id="JAEDAO010000001">
    <property type="protein sequence ID" value="MBK0394241.1"/>
    <property type="molecule type" value="Genomic_DNA"/>
</dbReference>
<reference evidence="13" key="1">
    <citation type="submission" date="2020-12" db="EMBL/GenBank/DDBJ databases">
        <title>Ramlibacter sp. nov., isolated from a freshwater alga, Cryptomonas.</title>
        <authorList>
            <person name="Kim H.M."/>
            <person name="Jeon C.O."/>
        </authorList>
    </citation>
    <scope>NUCLEOTIDE SEQUENCE</scope>
    <source>
        <strain evidence="13">CrO1</strain>
    </source>
</reference>
<keyword evidence="6 7" id="KW-0804">Transcription</keyword>
<proteinExistence type="inferred from homology"/>
<feature type="compositionally biased region" description="Low complexity" evidence="9">
    <location>
        <begin position="489"/>
        <end position="499"/>
    </location>
</feature>
<evidence type="ECO:0000256" key="1">
    <source>
        <dbReference type="ARBA" id="ARBA00022664"/>
    </source>
</evidence>
<evidence type="ECO:0000313" key="13">
    <source>
        <dbReference type="EMBL" id="MBK0394241.1"/>
    </source>
</evidence>
<comment type="function">
    <text evidence="7">Adds poly(A) tail to the 3' end of many RNAs, which usually targets these RNAs for decay. Plays a significant role in the global control of gene expression, through influencing the rate of transcript degradation, and in the general RNA quality control.</text>
</comment>
<evidence type="ECO:0000256" key="2">
    <source>
        <dbReference type="ARBA" id="ARBA00022679"/>
    </source>
</evidence>
<dbReference type="PANTHER" id="PTHR43051:SF1">
    <property type="entry name" value="POLYNUCLEOTIDE ADENYLYLTRANSFERASE FAMILY PROTEIN"/>
    <property type="match status" value="1"/>
</dbReference>
<dbReference type="Pfam" id="PF12627">
    <property type="entry name" value="PolyA_pol_RNAbd"/>
    <property type="match status" value="1"/>
</dbReference>
<keyword evidence="13" id="KW-0548">Nucleotidyltransferase</keyword>
<dbReference type="GO" id="GO:0043633">
    <property type="term" value="P:polyadenylation-dependent RNA catabolic process"/>
    <property type="evidence" value="ECO:0007669"/>
    <property type="project" value="InterPro"/>
</dbReference>
<feature type="compositionally biased region" description="Low complexity" evidence="9">
    <location>
        <begin position="518"/>
        <end position="528"/>
    </location>
</feature>
<dbReference type="RefSeq" id="WP_200789241.1">
    <property type="nucleotide sequence ID" value="NZ_JAEDAO010000001.1"/>
</dbReference>
<feature type="region of interest" description="Disordered" evidence="9">
    <location>
        <begin position="450"/>
        <end position="528"/>
    </location>
</feature>
<dbReference type="AlphaFoldDB" id="A0A934UST9"/>
<dbReference type="InterPro" id="IPR025866">
    <property type="entry name" value="PolyA_pol_arg_C_dom"/>
</dbReference>
<sequence>MIKRFIDRLLGGTGAKPRFGKREEIGPEAHRIDPALVDERAVNVVRTLKEAGHEAYIVGGAVRDLLLGLRPKDFDVATNATPEQVKGLFRRAFIIGRRFRIVHVVYGRGREHEVIEVSTFRAYMDNAAAEAVAGNEKTSKSELAGMKHAVDASGRVLRDNVWGPQEEDATRRDFTVNAMYYDPETRTLVDYHGGMKDAGKKVLRMIGDPATRYREDPVRIIRAVRFTAKLSALGFKLETKTGAALKPCLPLLGDVPQSRLFDEMLKLLQTGHAVATIEQLRSLDMARGIYPLLDLIVERADVPFVRAALLDTDRRVGEGKPVAPSFLLACVLWSDVRDGWAERLARKEHPFPALQGAIDDVFDARIGDVSGRGKLAADMREIWMMQPRFEKRTGSTPFSLVEQPRFRAGFDFMRLRADAGEVDVVLADWWQEFSIASDQVREDLLAQAREEQHKGARRVRVVRPQDKTPSAGTVVPPEAPADEPDDTEAAAPAGEGSAPAKKRRRRRRKPSGGGGGAAAPDAPAPEGD</sequence>
<comment type="caution">
    <text evidence="13">The sequence shown here is derived from an EMBL/GenBank/DDBJ whole genome shotgun (WGS) entry which is preliminary data.</text>
</comment>
<evidence type="ECO:0000313" key="14">
    <source>
        <dbReference type="Proteomes" id="UP000617041"/>
    </source>
</evidence>
<gene>
    <name evidence="7 13" type="primary">pcnB</name>
    <name evidence="13" type="ORF">I8E28_16685</name>
</gene>
<dbReference type="InterPro" id="IPR032828">
    <property type="entry name" value="PolyA_RNA-bd"/>
</dbReference>
<dbReference type="InterPro" id="IPR052191">
    <property type="entry name" value="tRNA_ntf/polyA_polymerase_I"/>
</dbReference>
<evidence type="ECO:0000256" key="6">
    <source>
        <dbReference type="ARBA" id="ARBA00023163"/>
    </source>
</evidence>
<dbReference type="Pfam" id="PF01743">
    <property type="entry name" value="PolyA_pol"/>
    <property type="match status" value="1"/>
</dbReference>
<dbReference type="Gene3D" id="1.10.3090.10">
    <property type="entry name" value="cca-adding enzyme, domain 2"/>
    <property type="match status" value="1"/>
</dbReference>
<dbReference type="Gene3D" id="3.30.460.10">
    <property type="entry name" value="Beta Polymerase, domain 2"/>
    <property type="match status" value="1"/>
</dbReference>
<evidence type="ECO:0000259" key="12">
    <source>
        <dbReference type="Pfam" id="PF12627"/>
    </source>
</evidence>
<evidence type="ECO:0000256" key="8">
    <source>
        <dbReference type="RuleBase" id="RU003953"/>
    </source>
</evidence>
<dbReference type="InterPro" id="IPR010206">
    <property type="entry name" value="PolA_pol_I"/>
</dbReference>
<dbReference type="SUPFAM" id="SSF81891">
    <property type="entry name" value="Poly A polymerase C-terminal region-like"/>
    <property type="match status" value="1"/>
</dbReference>
<dbReference type="HAMAP" id="MF_00957">
    <property type="entry name" value="PolyA_pol"/>
    <property type="match status" value="1"/>
</dbReference>
<dbReference type="InterPro" id="IPR043519">
    <property type="entry name" value="NT_sf"/>
</dbReference>
<evidence type="ECO:0000256" key="5">
    <source>
        <dbReference type="ARBA" id="ARBA00022884"/>
    </source>
</evidence>
<organism evidence="13 14">
    <name type="scientific">Ramlibacter algicola</name>
    <dbReference type="NCBI Taxonomy" id="2795217"/>
    <lineage>
        <taxon>Bacteria</taxon>
        <taxon>Pseudomonadati</taxon>
        <taxon>Pseudomonadota</taxon>
        <taxon>Betaproteobacteria</taxon>
        <taxon>Burkholderiales</taxon>
        <taxon>Comamonadaceae</taxon>
        <taxon>Ramlibacter</taxon>
    </lineage>
</organism>
<evidence type="ECO:0000259" key="10">
    <source>
        <dbReference type="Pfam" id="PF01743"/>
    </source>
</evidence>
<dbReference type="Pfam" id="PF12626">
    <property type="entry name" value="PolyA_pol_arg_C"/>
    <property type="match status" value="1"/>
</dbReference>